<keyword evidence="3" id="KW-1185">Reference proteome</keyword>
<evidence type="ECO:0000259" key="1">
    <source>
        <dbReference type="Pfam" id="PF05658"/>
    </source>
</evidence>
<dbReference type="Gene3D" id="2.60.40.4050">
    <property type="match status" value="1"/>
</dbReference>
<dbReference type="Proteomes" id="UP000433652">
    <property type="component" value="Unassembled WGS sequence"/>
</dbReference>
<feature type="domain" description="Trimeric autotransporter adhesin YadA-like head" evidence="1">
    <location>
        <begin position="3"/>
        <end position="29"/>
    </location>
</feature>
<feature type="domain" description="Trimeric autotransporter adhesin YadA-like head" evidence="1">
    <location>
        <begin position="100"/>
        <end position="123"/>
    </location>
</feature>
<reference evidence="2 3" key="1">
    <citation type="submission" date="2019-12" db="EMBL/GenBank/DDBJ databases">
        <title>Genomic-based taxomic classification of the family Erythrobacteraceae.</title>
        <authorList>
            <person name="Xu L."/>
        </authorList>
    </citation>
    <scope>NUCLEOTIDE SEQUENCE [LARGE SCALE GENOMIC DNA]</scope>
    <source>
        <strain evidence="2 3">MCCC 1K01500</strain>
    </source>
</reference>
<dbReference type="Gene3D" id="2.150.10.10">
    <property type="entry name" value="Serralysin-like metalloprotease, C-terminal"/>
    <property type="match status" value="1"/>
</dbReference>
<dbReference type="AlphaFoldDB" id="A0A6I4SZA7"/>
<dbReference type="InterPro" id="IPR045584">
    <property type="entry name" value="Pilin-like"/>
</dbReference>
<evidence type="ECO:0000313" key="2">
    <source>
        <dbReference type="EMBL" id="MXO60367.1"/>
    </source>
</evidence>
<dbReference type="SUPFAM" id="SSF101967">
    <property type="entry name" value="Adhesin YadA, collagen-binding domain"/>
    <property type="match status" value="1"/>
</dbReference>
<dbReference type="SUPFAM" id="SSF54523">
    <property type="entry name" value="Pili subunits"/>
    <property type="match status" value="1"/>
</dbReference>
<protein>
    <recommendedName>
        <fullName evidence="1">Trimeric autotransporter adhesin YadA-like head domain-containing protein</fullName>
    </recommendedName>
</protein>
<dbReference type="InterPro" id="IPR008640">
    <property type="entry name" value="Adhesin_Head_dom"/>
</dbReference>
<organism evidence="2 3">
    <name type="scientific">Croceibacterium salegens</name>
    <dbReference type="NCBI Taxonomy" id="1737568"/>
    <lineage>
        <taxon>Bacteria</taxon>
        <taxon>Pseudomonadati</taxon>
        <taxon>Pseudomonadota</taxon>
        <taxon>Alphaproteobacteria</taxon>
        <taxon>Sphingomonadales</taxon>
        <taxon>Erythrobacteraceae</taxon>
        <taxon>Croceibacterium</taxon>
    </lineage>
</organism>
<gene>
    <name evidence="2" type="ORF">GRI89_12540</name>
</gene>
<dbReference type="InterPro" id="IPR011049">
    <property type="entry name" value="Serralysin-like_metalloprot_C"/>
</dbReference>
<feature type="non-terminal residue" evidence="2">
    <location>
        <position position="1"/>
    </location>
</feature>
<sequence length="291" mass="28852">AQAVGANAVAIGADARAQQAGAIALGAGANAIRTNSLALGTGAIADEFAAAFGQNANASKAGGVAFGTSTIAGFLSTAIGRAAITADHAVAVGWSSYANTGATAVGYDSTALHAGSTAIGANSITTRANQVMLGSTGTSVTVADIDASTAAQSGNIYVMTVDQNGTVGRQASVLSPAGVEQITKQLISTLAVTDAQFDALTGRVDVLFDLVNVQERDTKRGLASVASMASPHFPSEPGKTSYASNMAVYRGEVGFSLGVMHRFDGDFALTAGATYAGGKSATFKAGVAGEF</sequence>
<dbReference type="Pfam" id="PF05658">
    <property type="entry name" value="YadA_head"/>
    <property type="match status" value="3"/>
</dbReference>
<dbReference type="GO" id="GO:0019867">
    <property type="term" value="C:outer membrane"/>
    <property type="evidence" value="ECO:0007669"/>
    <property type="project" value="InterPro"/>
</dbReference>
<feature type="domain" description="Trimeric autotransporter adhesin YadA-like head" evidence="1">
    <location>
        <begin position="50"/>
        <end position="69"/>
    </location>
</feature>
<evidence type="ECO:0000313" key="3">
    <source>
        <dbReference type="Proteomes" id="UP000433652"/>
    </source>
</evidence>
<proteinExistence type="predicted"/>
<accession>A0A6I4SZA7</accession>
<dbReference type="EMBL" id="WTYM01000050">
    <property type="protein sequence ID" value="MXO60367.1"/>
    <property type="molecule type" value="Genomic_DNA"/>
</dbReference>
<name>A0A6I4SZA7_9SPHN</name>
<comment type="caution">
    <text evidence="2">The sequence shown here is derived from an EMBL/GenBank/DDBJ whole genome shotgun (WGS) entry which is preliminary data.</text>
</comment>
<dbReference type="Gene3D" id="3.30.1300.30">
    <property type="entry name" value="GSPII I/J protein-like"/>
    <property type="match status" value="1"/>
</dbReference>